<dbReference type="SUPFAM" id="SSF51905">
    <property type="entry name" value="FAD/NAD(P)-binding domain"/>
    <property type="match status" value="1"/>
</dbReference>
<accession>A0A8J3QBC2</accession>
<reference evidence="1" key="1">
    <citation type="submission" date="2021-01" db="EMBL/GenBank/DDBJ databases">
        <title>Whole genome shotgun sequence of Rhizocola hellebori NBRC 109834.</title>
        <authorList>
            <person name="Komaki H."/>
            <person name="Tamura T."/>
        </authorList>
    </citation>
    <scope>NUCLEOTIDE SEQUENCE</scope>
    <source>
        <strain evidence="1">NBRC 109834</strain>
    </source>
</reference>
<name>A0A8J3QBC2_9ACTN</name>
<dbReference type="EMBL" id="BONY01000039">
    <property type="protein sequence ID" value="GIH07713.1"/>
    <property type="molecule type" value="Genomic_DNA"/>
</dbReference>
<dbReference type="PANTHER" id="PTHR43422:SF3">
    <property type="entry name" value="THIAMINE THIAZOLE SYNTHASE"/>
    <property type="match status" value="1"/>
</dbReference>
<protein>
    <submittedName>
        <fullName evidence="1">FAD-binding monooxygenase</fullName>
    </submittedName>
</protein>
<dbReference type="InterPro" id="IPR036188">
    <property type="entry name" value="FAD/NAD-bd_sf"/>
</dbReference>
<dbReference type="Proteomes" id="UP000612899">
    <property type="component" value="Unassembled WGS sequence"/>
</dbReference>
<keyword evidence="2" id="KW-1185">Reference proteome</keyword>
<proteinExistence type="predicted"/>
<dbReference type="RefSeq" id="WP_203911491.1">
    <property type="nucleotide sequence ID" value="NZ_BONY01000039.1"/>
</dbReference>
<evidence type="ECO:0000313" key="2">
    <source>
        <dbReference type="Proteomes" id="UP000612899"/>
    </source>
</evidence>
<keyword evidence="1" id="KW-0503">Monooxygenase</keyword>
<dbReference type="GO" id="GO:0004497">
    <property type="term" value="F:monooxygenase activity"/>
    <property type="evidence" value="ECO:0007669"/>
    <property type="project" value="UniProtKB-KW"/>
</dbReference>
<comment type="caution">
    <text evidence="1">The sequence shown here is derived from an EMBL/GenBank/DDBJ whole genome shotgun (WGS) entry which is preliminary data.</text>
</comment>
<dbReference type="AlphaFoldDB" id="A0A8J3QBC2"/>
<dbReference type="PANTHER" id="PTHR43422">
    <property type="entry name" value="THIAMINE THIAZOLE SYNTHASE"/>
    <property type="match status" value="1"/>
</dbReference>
<organism evidence="1 2">
    <name type="scientific">Rhizocola hellebori</name>
    <dbReference type="NCBI Taxonomy" id="1392758"/>
    <lineage>
        <taxon>Bacteria</taxon>
        <taxon>Bacillati</taxon>
        <taxon>Actinomycetota</taxon>
        <taxon>Actinomycetes</taxon>
        <taxon>Micromonosporales</taxon>
        <taxon>Micromonosporaceae</taxon>
        <taxon>Rhizocola</taxon>
    </lineage>
</organism>
<dbReference type="Gene3D" id="3.50.50.60">
    <property type="entry name" value="FAD/NAD(P)-binding domain"/>
    <property type="match status" value="1"/>
</dbReference>
<gene>
    <name evidence="1" type="ORF">Rhe02_57800</name>
</gene>
<keyword evidence="1" id="KW-0560">Oxidoreductase</keyword>
<evidence type="ECO:0000313" key="1">
    <source>
        <dbReference type="EMBL" id="GIH07713.1"/>
    </source>
</evidence>
<sequence length="462" mass="49651">MSANERSGHAIVLGASIAGLLAARVLSESFAKVTIVDRDELPAAHRHRKGVPQGEHTHGLLARGRQILEELFDGFIPDLVALGALPVDLQRDSVWVGDGHAFPRTPSGILGLDVSRPTLEGYVRQRVGQLSNVEFRQSTEAVGLVVDDASARVTGARLLPKGGTEIQLAAQLVVDATGRGNRGPTWLAEIGYDKPAEEAVDAVSGYMSRIYRRVEGDADYRMVIASPSPANPFGGVLIAVDGDRWMVTLVGCDTQNFPPSDPEGFLEFTKRLSHPAIHELLSKSEPLSAPMKMRLPVSVRRRYEWMKHLPEGFVAVGDAMCAFNPAYGQGMTIAAVEAIELRDCLRQGREGLPRRYFAKAAKAIDVPWDMAVGGDLRFAHVVAPRPGKVKFLNSYIARLYGAAGKHPVVAKTFLGVANLVMPPTALFKPGIVARVLLSGGGKAATPAIAATARPRELEPSST</sequence>